<reference evidence="1 2" key="1">
    <citation type="submission" date="2012-05" db="EMBL/GenBank/DDBJ databases">
        <title>Recombination and specialization in a pathogen metapopulation.</title>
        <authorList>
            <person name="Gardiner A."/>
            <person name="Kemen E."/>
            <person name="Schultz-Larsen T."/>
            <person name="MacLean D."/>
            <person name="Van Oosterhout C."/>
            <person name="Jones J.D.G."/>
        </authorList>
    </citation>
    <scope>NUCLEOTIDE SEQUENCE [LARGE SCALE GENOMIC DNA]</scope>
    <source>
        <strain evidence="1 2">Ac Nc2</strain>
    </source>
</reference>
<dbReference type="EMBL" id="CAIX01000272">
    <property type="protein sequence ID" value="CCI49089.1"/>
    <property type="molecule type" value="Genomic_DNA"/>
</dbReference>
<organism evidence="1 2">
    <name type="scientific">Albugo candida</name>
    <dbReference type="NCBI Taxonomy" id="65357"/>
    <lineage>
        <taxon>Eukaryota</taxon>
        <taxon>Sar</taxon>
        <taxon>Stramenopiles</taxon>
        <taxon>Oomycota</taxon>
        <taxon>Peronosporomycetes</taxon>
        <taxon>Albuginales</taxon>
        <taxon>Albuginaceae</taxon>
        <taxon>Albugo</taxon>
    </lineage>
</organism>
<evidence type="ECO:0000313" key="1">
    <source>
        <dbReference type="EMBL" id="CCI49089.1"/>
    </source>
</evidence>
<evidence type="ECO:0000313" key="2">
    <source>
        <dbReference type="Proteomes" id="UP000053237"/>
    </source>
</evidence>
<proteinExistence type="predicted"/>
<sequence>MSPAHEINELFQFAGIKDPLKRPIQVIEIEWTDGIRDYLMQKVCQLERRADLSGILLYRVGLILTHQFTISRDAQCLDIYFSPAAVLVKALYDHFKKEETIDGIVFHSDECETWAGLSASGLCTALKTRGLNIKEQVNCDDMDSVVDSTASIFAISSFVQAKQLVAKMQNQQSLTQDRKRSKRKSVIVLHESVTTAEKEEIGKCEQIILICVTDLCNQLLRDIRRDLYDGHPAKNVQNKLRSKYGAFNGHFRHDFHSDIAKYVC</sequence>
<protein>
    <submittedName>
        <fullName evidence="1">Uncharacterized protein</fullName>
    </submittedName>
</protein>
<keyword evidence="2" id="KW-1185">Reference proteome</keyword>
<dbReference type="Proteomes" id="UP000053237">
    <property type="component" value="Unassembled WGS sequence"/>
</dbReference>
<dbReference type="AlphaFoldDB" id="A0A024GQB6"/>
<comment type="caution">
    <text evidence="1">The sequence shown here is derived from an EMBL/GenBank/DDBJ whole genome shotgun (WGS) entry which is preliminary data.</text>
</comment>
<gene>
    <name evidence="1" type="ORF">BN9_103430</name>
</gene>
<dbReference type="InParanoid" id="A0A024GQB6"/>
<accession>A0A024GQB6</accession>
<name>A0A024GQB6_9STRA</name>